<feature type="region of interest" description="Disordered" evidence="4">
    <location>
        <begin position="1"/>
        <end position="25"/>
    </location>
</feature>
<evidence type="ECO:0008006" key="7">
    <source>
        <dbReference type="Google" id="ProtNLM"/>
    </source>
</evidence>
<keyword evidence="1" id="KW-0805">Transcription regulation</keyword>
<feature type="region of interest" description="Leucine repeat II (LRII)" evidence="3">
    <location>
        <begin position="268"/>
        <end position="300"/>
    </location>
</feature>
<accession>A0A9J6B7K4</accession>
<keyword evidence="6" id="KW-1185">Reference proteome</keyword>
<dbReference type="EMBL" id="JACXVP010000001">
    <property type="protein sequence ID" value="KAG5632570.1"/>
    <property type="molecule type" value="Genomic_DNA"/>
</dbReference>
<protein>
    <recommendedName>
        <fullName evidence="7">GRAS family transcription factor</fullName>
    </recommendedName>
</protein>
<gene>
    <name evidence="5" type="ORF">H5410_004287</name>
</gene>
<comment type="caution">
    <text evidence="3">Lacks conserved residue(s) required for the propagation of feature annotation.</text>
</comment>
<comment type="caution">
    <text evidence="5">The sequence shown here is derived from an EMBL/GenBank/DDBJ whole genome shotgun (WGS) entry which is preliminary data.</text>
</comment>
<proteinExistence type="inferred from homology"/>
<sequence length="1048" mass="118282">MDSSLANKGKDQMQRPRCAEEKKESSCLPSASCTILQKHYCGGEMREKPHDIPSSNTSGSHVPSTVSIFEMVRAQLHQQTSKKEDSSSFTSNTYRGLYPQALKDFELALLLQDSAEMFSKRHYDHATELLRLCNLSASPSGTPVQRVVYYFCEALRERIDKEKGTLSLNRPEGWEETPFDLDKVLQNPKPFAVVCYQSSPFFQVPQFAGIQAIIDNVKSAKRVHLIDFGVKIGSHWAVLMQALDNVGDCPLELLKITAVATSKQMVEEIGQRLSSFAAENIKFPFSFKAVVSEMKDLSKDLFELDTNEVVAVYSEYSLGGMLAWPNHLESVLRLIKSLNPCVMVVIDSEANTNAPIFMDRFNEALFLYGAFFDYLDVCMERDNHYRMTFEGLILRNIIQNIITCEGNERTFRNVRLEVWRDLFEKFGIKETELGESSLYQANLMADRCGHGFSTLDMNGKGLLIKWKGSPIIFASAWKGQGDTGSTHRSNNQNSSFRSYANYASNAGHRDELTLTEKEYNHVQNLRHNTTSTDVGDGSECKANLAVPYAAIFDILKTCIRRNNQYSILTETVILEKKLSSSCLYDAKFNILGFACCSSCTLDMDGNGIIIKWKGTPNTFVSVWKFDHDRRCPDMERDNESLVLGLHIVLYESDILLFQDGNSQEDNCGHFHYLFLKRKPPRYCRPKSLDCGFGPFSSSYRGSGARSTASSNPVQRVVYYFAESLRKRIDKGTGIPTIVSNVDAVNPNIMEDVLMDPRTDVIETEQMLPFRKVTQFTGIQAILDSVKSFKRIHLIDFGIKTGSQWTILMQALVCSGECPPELLKITAVGTSLTRMQEVGKRLTSFADTLHIPFSFKTVVSDLRHIRKDLFESKAGEVVAIYSDSRLWTLLAWPNHLESLIQVCKSLDPCVMVVTEIEANTNTPIFIDRFNEALFYYSAIFDSLETCIGWNHQYRAVAQGVYIGRIIENVITSEGEEMAHRHEKLGSWRALFETFGIEETELSHSSLYQAKLLAGKSTCHGSCSLEMDGKSLIIKWKGTPIKSLSAWKFH</sequence>
<feature type="region of interest" description="SAW" evidence="3">
    <location>
        <begin position="970"/>
        <end position="1046"/>
    </location>
</feature>
<evidence type="ECO:0000256" key="4">
    <source>
        <dbReference type="SAM" id="MobiDB-lite"/>
    </source>
</evidence>
<dbReference type="AlphaFoldDB" id="A0A9J6B7K4"/>
<dbReference type="PANTHER" id="PTHR31636">
    <property type="entry name" value="OSJNBA0084A10.13 PROTEIN-RELATED"/>
    <property type="match status" value="1"/>
</dbReference>
<evidence type="ECO:0000256" key="1">
    <source>
        <dbReference type="ARBA" id="ARBA00023015"/>
    </source>
</evidence>
<name>A0A9J6B7K4_SOLCO</name>
<feature type="short sequence motif" description="LXXLL motif" evidence="3">
    <location>
        <begin position="885"/>
        <end position="889"/>
    </location>
</feature>
<dbReference type="PROSITE" id="PS50985">
    <property type="entry name" value="GRAS"/>
    <property type="match status" value="2"/>
</dbReference>
<reference evidence="5 6" key="1">
    <citation type="submission" date="2020-09" db="EMBL/GenBank/DDBJ databases">
        <title>De no assembly of potato wild relative species, Solanum commersonii.</title>
        <authorList>
            <person name="Cho K."/>
        </authorList>
    </citation>
    <scope>NUCLEOTIDE SEQUENCE [LARGE SCALE GENOMIC DNA]</scope>
    <source>
        <strain evidence="5">LZ3.2</strain>
        <tissue evidence="5">Leaf</tissue>
    </source>
</reference>
<dbReference type="InterPro" id="IPR005202">
    <property type="entry name" value="TF_GRAS"/>
</dbReference>
<evidence type="ECO:0000313" key="5">
    <source>
        <dbReference type="EMBL" id="KAG5632570.1"/>
    </source>
</evidence>
<organism evidence="5 6">
    <name type="scientific">Solanum commersonii</name>
    <name type="common">Commerson's wild potato</name>
    <name type="synonym">Commerson's nightshade</name>
    <dbReference type="NCBI Taxonomy" id="4109"/>
    <lineage>
        <taxon>Eukaryota</taxon>
        <taxon>Viridiplantae</taxon>
        <taxon>Streptophyta</taxon>
        <taxon>Embryophyta</taxon>
        <taxon>Tracheophyta</taxon>
        <taxon>Spermatophyta</taxon>
        <taxon>Magnoliopsida</taxon>
        <taxon>eudicotyledons</taxon>
        <taxon>Gunneridae</taxon>
        <taxon>Pentapetalae</taxon>
        <taxon>asterids</taxon>
        <taxon>lamiids</taxon>
        <taxon>Solanales</taxon>
        <taxon>Solanaceae</taxon>
        <taxon>Solanoideae</taxon>
        <taxon>Solaneae</taxon>
        <taxon>Solanum</taxon>
    </lineage>
</organism>
<keyword evidence="2" id="KW-0804">Transcription</keyword>
<dbReference type="OrthoDB" id="770224at2759"/>
<feature type="region of interest" description="SAW" evidence="3">
    <location>
        <begin position="403"/>
        <end position="478"/>
    </location>
</feature>
<dbReference type="Pfam" id="PF03514">
    <property type="entry name" value="GRAS"/>
    <property type="match status" value="2"/>
</dbReference>
<feature type="compositionally biased region" description="Basic and acidic residues" evidence="4">
    <location>
        <begin position="8"/>
        <end position="25"/>
    </location>
</feature>
<evidence type="ECO:0000313" key="6">
    <source>
        <dbReference type="Proteomes" id="UP000824120"/>
    </source>
</evidence>
<dbReference type="Proteomes" id="UP000824120">
    <property type="component" value="Chromosome 1"/>
</dbReference>
<evidence type="ECO:0000256" key="2">
    <source>
        <dbReference type="ARBA" id="ARBA00023163"/>
    </source>
</evidence>
<evidence type="ECO:0000256" key="3">
    <source>
        <dbReference type="PROSITE-ProRule" id="PRU01191"/>
    </source>
</evidence>
<comment type="similarity">
    <text evidence="3">Belongs to the GRAS family.</text>
</comment>